<proteinExistence type="predicted"/>
<dbReference type="Pfam" id="PF00702">
    <property type="entry name" value="Hydrolase"/>
    <property type="match status" value="1"/>
</dbReference>
<keyword evidence="2" id="KW-1185">Reference proteome</keyword>
<dbReference type="AlphaFoldDB" id="A0A4R2C5I4"/>
<comment type="caution">
    <text evidence="1">The sequence shown here is derived from an EMBL/GenBank/DDBJ whole genome shotgun (WGS) entry which is preliminary data.</text>
</comment>
<organism evidence="1 2">
    <name type="scientific">Shinella granuli</name>
    <dbReference type="NCBI Taxonomy" id="323621"/>
    <lineage>
        <taxon>Bacteria</taxon>
        <taxon>Pseudomonadati</taxon>
        <taxon>Pseudomonadota</taxon>
        <taxon>Alphaproteobacteria</taxon>
        <taxon>Hyphomicrobiales</taxon>
        <taxon>Rhizobiaceae</taxon>
        <taxon>Shinella</taxon>
    </lineage>
</organism>
<evidence type="ECO:0000313" key="2">
    <source>
        <dbReference type="Proteomes" id="UP000295351"/>
    </source>
</evidence>
<name>A0A4R2C5I4_SHIGR</name>
<dbReference type="Proteomes" id="UP000295351">
    <property type="component" value="Unassembled WGS sequence"/>
</dbReference>
<dbReference type="SFLD" id="SFLDG01129">
    <property type="entry name" value="C1.5:_HAD__Beta-PGM__Phosphata"/>
    <property type="match status" value="1"/>
</dbReference>
<dbReference type="Gene3D" id="3.40.50.1000">
    <property type="entry name" value="HAD superfamily/HAD-like"/>
    <property type="match status" value="1"/>
</dbReference>
<dbReference type="Gene3D" id="1.10.150.240">
    <property type="entry name" value="Putative phosphatase, domain 2"/>
    <property type="match status" value="1"/>
</dbReference>
<keyword evidence="1" id="KW-0378">Hydrolase</keyword>
<dbReference type="PANTHER" id="PTHR18901">
    <property type="entry name" value="2-DEOXYGLUCOSE-6-PHOSPHATE PHOSPHATASE 2"/>
    <property type="match status" value="1"/>
</dbReference>
<dbReference type="NCBIfam" id="TIGR01509">
    <property type="entry name" value="HAD-SF-IA-v3"/>
    <property type="match status" value="1"/>
</dbReference>
<dbReference type="InterPro" id="IPR006439">
    <property type="entry name" value="HAD-SF_hydro_IA"/>
</dbReference>
<protein>
    <submittedName>
        <fullName evidence="1">HAD superfamily hydrolase (TIGR01509 family)</fullName>
    </submittedName>
</protein>
<sequence>MIKAVLWDMDGTLVDSEDIAVDALGLAMTEAGLTPPTDLKERVVGRSSDDIYRYVVETFGLKASPTDWERRKHHFYFRAAGALRGYDDAIETWRRFDAVGIRQAVISNSDRAIMDINLRAAGLVRPGLITVARNDVLHGKPHPEGYLRAVYLLGVNPSECIIVEDSVSGAAAAEAAGIETVFVPHSHSEAPQGVRALCSMRLFGDEILARR</sequence>
<gene>
    <name evidence="1" type="ORF">EV665_12650</name>
</gene>
<reference evidence="1 2" key="1">
    <citation type="submission" date="2019-03" db="EMBL/GenBank/DDBJ databases">
        <title>Genomic Encyclopedia of Type Strains, Phase IV (KMG-IV): sequencing the most valuable type-strain genomes for metagenomic binning, comparative biology and taxonomic classification.</title>
        <authorList>
            <person name="Goeker M."/>
        </authorList>
    </citation>
    <scope>NUCLEOTIDE SEQUENCE [LARGE SCALE GENOMIC DNA]</scope>
    <source>
        <strain evidence="1 2">DSM 18401</strain>
    </source>
</reference>
<dbReference type="PANTHER" id="PTHR18901:SF38">
    <property type="entry name" value="PSEUDOURIDINE-5'-PHOSPHATASE"/>
    <property type="match status" value="1"/>
</dbReference>
<accession>A0A4R2C5I4</accession>
<dbReference type="InterPro" id="IPR023198">
    <property type="entry name" value="PGP-like_dom2"/>
</dbReference>
<dbReference type="SFLD" id="SFLDS00003">
    <property type="entry name" value="Haloacid_Dehalogenase"/>
    <property type="match status" value="1"/>
</dbReference>
<evidence type="ECO:0000313" key="1">
    <source>
        <dbReference type="EMBL" id="TCN35728.1"/>
    </source>
</evidence>
<dbReference type="InterPro" id="IPR023214">
    <property type="entry name" value="HAD_sf"/>
</dbReference>
<dbReference type="SUPFAM" id="SSF56784">
    <property type="entry name" value="HAD-like"/>
    <property type="match status" value="1"/>
</dbReference>
<dbReference type="GO" id="GO:0016787">
    <property type="term" value="F:hydrolase activity"/>
    <property type="evidence" value="ECO:0007669"/>
    <property type="project" value="UniProtKB-KW"/>
</dbReference>
<dbReference type="CDD" id="cd07505">
    <property type="entry name" value="HAD_BPGM-like"/>
    <property type="match status" value="1"/>
</dbReference>
<dbReference type="EMBL" id="SLVX01000026">
    <property type="protein sequence ID" value="TCN35728.1"/>
    <property type="molecule type" value="Genomic_DNA"/>
</dbReference>
<dbReference type="InterPro" id="IPR036412">
    <property type="entry name" value="HAD-like_sf"/>
</dbReference>